<comment type="subcellular location">
    <subcellularLocation>
        <location evidence="2">Cytoplasm</location>
    </subcellularLocation>
</comment>
<keyword evidence="2" id="KW-0312">Gluconeogenesis</keyword>
<dbReference type="CDD" id="cd00311">
    <property type="entry name" value="TIM"/>
    <property type="match status" value="1"/>
</dbReference>
<dbReference type="GO" id="GO:0006094">
    <property type="term" value="P:gluconeogenesis"/>
    <property type="evidence" value="ECO:0007669"/>
    <property type="project" value="UniProtKB-KW"/>
</dbReference>
<comment type="similarity">
    <text evidence="2">Belongs to the triosephosphate isomerase family.</text>
</comment>
<dbReference type="GO" id="GO:0006096">
    <property type="term" value="P:glycolytic process"/>
    <property type="evidence" value="ECO:0007669"/>
    <property type="project" value="UniProtKB-KW"/>
</dbReference>
<keyword evidence="1 2" id="KW-0413">Isomerase</keyword>
<dbReference type="GO" id="GO:0046166">
    <property type="term" value="P:glyceraldehyde-3-phosphate biosynthetic process"/>
    <property type="evidence" value="ECO:0007669"/>
    <property type="project" value="TreeGrafter"/>
</dbReference>
<comment type="pathway">
    <text evidence="2">Carbohydrate biosynthesis; gluconeogenesis.</text>
</comment>
<keyword evidence="4" id="KW-1185">Reference proteome</keyword>
<evidence type="ECO:0000256" key="1">
    <source>
        <dbReference type="ARBA" id="ARBA00023235"/>
    </source>
</evidence>
<comment type="pathway">
    <text evidence="2">Carbohydrate degradation; glycolysis; D-glyceraldehyde 3-phosphate from glycerone phosphate: step 1/1.</text>
</comment>
<dbReference type="PANTHER" id="PTHR21139:SF2">
    <property type="entry name" value="TRIOSEPHOSPHATE ISOMERASE"/>
    <property type="match status" value="1"/>
</dbReference>
<dbReference type="RefSeq" id="WP_205255757.1">
    <property type="nucleotide sequence ID" value="NZ_BAAAPV010000002.1"/>
</dbReference>
<proteinExistence type="inferred from homology"/>
<dbReference type="EC" id="5.3.1.1" evidence="2"/>
<sequence>MTQPKPTRTSVVGVSLKMYLDRARTRTWLRAVAEVAPEAGGVEMFVLPSYLAIADAAELLAGTGVAYGAQDVFWEDSGAYTGEVSAPMLADAGCSFVEVGHAERRRLFGETDEIAAAKAAAAARSGLTPIVCVGELGDGSALGGPGGQEQVDAAVRECVPQVRSVLAALPAGSPVVFAYEPVWAIGAAEPAPPEHVVAVVNALRAIAENGTPQAGLRFIYGGSAGPGTFAALDGAVDGLFLGRFAHDPANLRRVVAEVRG</sequence>
<dbReference type="PANTHER" id="PTHR21139">
    <property type="entry name" value="TRIOSEPHOSPHATE ISOMERASE"/>
    <property type="match status" value="1"/>
</dbReference>
<organism evidence="3 4">
    <name type="scientific">Nakamurella flavida</name>
    <dbReference type="NCBI Taxonomy" id="363630"/>
    <lineage>
        <taxon>Bacteria</taxon>
        <taxon>Bacillati</taxon>
        <taxon>Actinomycetota</taxon>
        <taxon>Actinomycetes</taxon>
        <taxon>Nakamurellales</taxon>
        <taxon>Nakamurellaceae</taxon>
        <taxon>Nakamurella</taxon>
    </lineage>
</organism>
<reference evidence="3" key="1">
    <citation type="submission" date="2021-01" db="EMBL/GenBank/DDBJ databases">
        <title>KCTC 19127 draft genome.</title>
        <authorList>
            <person name="An D."/>
        </authorList>
    </citation>
    <scope>NUCLEOTIDE SEQUENCE</scope>
    <source>
        <strain evidence="3">KCTC 19127</strain>
    </source>
</reference>
<comment type="caution">
    <text evidence="3">The sequence shown here is derived from an EMBL/GenBank/DDBJ whole genome shotgun (WGS) entry which is preliminary data.</text>
</comment>
<dbReference type="SUPFAM" id="SSF51351">
    <property type="entry name" value="Triosephosphate isomerase (TIM)"/>
    <property type="match status" value="1"/>
</dbReference>
<dbReference type="GO" id="GO:0004807">
    <property type="term" value="F:triose-phosphate isomerase activity"/>
    <property type="evidence" value="ECO:0007669"/>
    <property type="project" value="UniProtKB-EC"/>
</dbReference>
<dbReference type="EMBL" id="JAERWL010000005">
    <property type="protein sequence ID" value="MBM9475653.1"/>
    <property type="molecule type" value="Genomic_DNA"/>
</dbReference>
<dbReference type="Proteomes" id="UP000663801">
    <property type="component" value="Unassembled WGS sequence"/>
</dbReference>
<comment type="subunit">
    <text evidence="2">Homodimer.</text>
</comment>
<accession>A0A938YJ18</accession>
<dbReference type="InterPro" id="IPR035990">
    <property type="entry name" value="TIM_sf"/>
</dbReference>
<dbReference type="Pfam" id="PF00121">
    <property type="entry name" value="TIM"/>
    <property type="match status" value="1"/>
</dbReference>
<name>A0A938YJ18_9ACTN</name>
<dbReference type="GO" id="GO:0019563">
    <property type="term" value="P:glycerol catabolic process"/>
    <property type="evidence" value="ECO:0007669"/>
    <property type="project" value="TreeGrafter"/>
</dbReference>
<evidence type="ECO:0000256" key="2">
    <source>
        <dbReference type="RuleBase" id="RU363013"/>
    </source>
</evidence>
<keyword evidence="2" id="KW-0963">Cytoplasm</keyword>
<protein>
    <recommendedName>
        <fullName evidence="2">Triosephosphate isomerase</fullName>
        <ecNumber evidence="2">5.3.1.1</ecNumber>
    </recommendedName>
</protein>
<dbReference type="AlphaFoldDB" id="A0A938YJ18"/>
<evidence type="ECO:0000313" key="4">
    <source>
        <dbReference type="Proteomes" id="UP000663801"/>
    </source>
</evidence>
<keyword evidence="2" id="KW-0324">Glycolysis</keyword>
<evidence type="ECO:0000313" key="3">
    <source>
        <dbReference type="EMBL" id="MBM9475653.1"/>
    </source>
</evidence>
<gene>
    <name evidence="3" type="ORF">JL107_04250</name>
</gene>
<dbReference type="PROSITE" id="PS51440">
    <property type="entry name" value="TIM_2"/>
    <property type="match status" value="1"/>
</dbReference>
<dbReference type="InterPro" id="IPR000652">
    <property type="entry name" value="Triosephosphate_isomerase"/>
</dbReference>
<dbReference type="InterPro" id="IPR013785">
    <property type="entry name" value="Aldolase_TIM"/>
</dbReference>
<dbReference type="Gene3D" id="3.20.20.70">
    <property type="entry name" value="Aldolase class I"/>
    <property type="match status" value="1"/>
</dbReference>
<dbReference type="GO" id="GO:0005829">
    <property type="term" value="C:cytosol"/>
    <property type="evidence" value="ECO:0007669"/>
    <property type="project" value="TreeGrafter"/>
</dbReference>
<comment type="catalytic activity">
    <reaction evidence="2">
        <text>D-glyceraldehyde 3-phosphate = dihydroxyacetone phosphate</text>
        <dbReference type="Rhea" id="RHEA:18585"/>
        <dbReference type="ChEBI" id="CHEBI:57642"/>
        <dbReference type="ChEBI" id="CHEBI:59776"/>
        <dbReference type="EC" id="5.3.1.1"/>
    </reaction>
</comment>